<protein>
    <recommendedName>
        <fullName evidence="2">Integrase catalytic domain-containing protein</fullName>
    </recommendedName>
</protein>
<dbReference type="GO" id="GO:0003676">
    <property type="term" value="F:nucleic acid binding"/>
    <property type="evidence" value="ECO:0007669"/>
    <property type="project" value="InterPro"/>
</dbReference>
<dbReference type="SUPFAM" id="SSF57903">
    <property type="entry name" value="FYVE/PHD zinc finger"/>
    <property type="match status" value="1"/>
</dbReference>
<dbReference type="InterPro" id="IPR012337">
    <property type="entry name" value="RNaseH-like_sf"/>
</dbReference>
<dbReference type="OrthoDB" id="7762683at2759"/>
<dbReference type="Pfam" id="PF18701">
    <property type="entry name" value="DUF5641"/>
    <property type="match status" value="1"/>
</dbReference>
<dbReference type="GO" id="GO:0015074">
    <property type="term" value="P:DNA integration"/>
    <property type="evidence" value="ECO:0007669"/>
    <property type="project" value="InterPro"/>
</dbReference>
<dbReference type="PANTHER" id="PTHR47331">
    <property type="entry name" value="PHD-TYPE DOMAIN-CONTAINING PROTEIN"/>
    <property type="match status" value="1"/>
</dbReference>
<feature type="region of interest" description="Disordered" evidence="1">
    <location>
        <begin position="687"/>
        <end position="743"/>
    </location>
</feature>
<dbReference type="Gene3D" id="3.30.420.10">
    <property type="entry name" value="Ribonuclease H-like superfamily/Ribonuclease H"/>
    <property type="match status" value="1"/>
</dbReference>
<keyword evidence="4" id="KW-1185">Reference proteome</keyword>
<evidence type="ECO:0000313" key="4">
    <source>
        <dbReference type="Proteomes" id="UP001107558"/>
    </source>
</evidence>
<feature type="domain" description="Integrase catalytic" evidence="2">
    <location>
        <begin position="1824"/>
        <end position="2019"/>
    </location>
</feature>
<gene>
    <name evidence="3" type="ORF">PVAND_015350</name>
</gene>
<dbReference type="Pfam" id="PF00078">
    <property type="entry name" value="RVT_1"/>
    <property type="match status" value="1"/>
</dbReference>
<sequence length="2160" mass="248397">MEDNMSLALLTRNAEFKKNVLYKEPCTAHVKTFFLSGKYVLDSIHCALPACKLDESKKAFSTLNETVCENISIYDPFCFCYSCDRTYHVKCQNLNLSSFVDLASPFICNECFGTPLNGHAVNYYKNKAWEIGVEKRRRRFFSSETIAENPHLMQEQTLDLPFDDEDVRSFIPVEELVDSSFNDSVIALERQRLETIKITKAYKQHVDATNESLAEKEEENKKLREELNKERAKNTVQNEKSKPEKPKRVSFDHNAFDGESTRAHISRRFKITTADEILNSIAKQADRSRANNSFWQTHSSSYKTPNMSDLEETLSHIDNNSLSASDRMLLCSTRAQLQSNLAQTQVFTSMNLEIVRKNLPKIAKFKGNARGWLKFKQEVLRYKELGQYPDEVMKMIVLGALESVAESRVKDLIDVSSFSQIMEILESSFGHAPTIIKSCEDDILKYRIKGDLMRNDAVQINTLIQTYLNACSVAGVATLNTNMLATHILNQFCMMHKLLFRQHMQIKRPDDFTQMPDLEILFSFLETLAKDLEVRTEEKEVQDKPRNKSAAQVNSTVTVPAITSAQSPTTDSAKQQAEDYMFKLLDSNRAKFLGYNLELVKKLNKLCLICQSSNHFALECNKFRSMTDAQRQDCIKEKKLCQLCLLTNEHRAVDCSLKLCCGYKCSDSSRCSGKHHIILHESSLANSTPKKNTFQNRGPKRRSNTNFNSRRGRYLANDGNKSNDSRENNAGSSSSSSSAPATVPTISLQPVSEDSEKYATFPRQVQTTTCSSNRTIKIFKNIAFGPTEGTYIYSVGDSAAEISLMREDLRRQLNISGVKTSIELQWKDQKVHKIDAIKVDLEIQAIDSEELIILKDVYAVDEKNFSLPARSLDVVELKRKFPYLSEAQFESYTDAKPSLLIGTPHAACFEAIEPALQGGEGKPVAIKTRLGWSIFGGVPESYEEDNYAIEATCHVQESDDSEGTIESDRKLDKVFAYFCSLESLGITPKPNHLTFDEKMAIENIENEWKVVENGAIQVPLAWRKVNGQIPVLPNNYTVVYQRQLAHERKLKKNPVHLEAFNNMFKEQLKEGYVREATEQDIHGSHANIWYLPMTLAINERKNPVKYRNVYDASAKYQGISLNSCLLKGPKLIVDILQPHFKFRQNRVAFTCDVKSMYHRVHICPRDQQVQRILWRESDDKPMKIYIHQRMLFGPASSPFTSQLVKNKTADQWMDRHPEAAETIKSFTYMDDTLTSAKTVKQATDIAQGCIEILKSIDWDLVSFQSNSRELLKSLPHTHIKKELVELLVSETENYATKVLGCVWNPQEDCFLYKYDNDFVKASINNGHRPTKRDQASTIARMFDVRGEIAHYIIRGRILLQRSWKNKLGWDEAITEEDFKLWIKWLKDLEDIAKLRIPRQYSSYLESLAEADAIELHIFADAGKEAFAAVSYFVIEHQHVKETVFVMAKAKVTPLKSKTKTAISEMPRLEVTSCLIAARMSNTIIEYHKELTLKRFMWTDSSIVLSWIKNPNAQLERFAISPVEEILERTERDEWRHVPSELNPADIATKFQKFNFGDAHSIWFKGPKFLSLSKEVWPQQEMNKYESHEYSLLVGHIAVGKNLPIFDKVPLPSIDCEFTKDLISLTSFRIKSNWMKLVRMIGRALKLRDLVVRSRPHPVNIKIENKKKLAQFEIFELEPLDYERAELFIARHMQKEAFADEYKALVKGYLVNNKEFLPLRVFIDSQGVLRINSRVALNPEIYPQRFLPFLPRKHFLTEVLLFYYHQKYNHVGLETQVAEVRTRFWIPRLKSELTKIKTLCNYCGYMRANPQPPPMAPLPDYRINPSLKPFEVVALDCTGEMVVYKHTRKVKVYVLLFTCMLTRFVHVHLLEKMDALSVLEAICVLWTAHGPISRLISDNGRNFVGAARRIKRDEESEDLTAQLIEKRNLIKQKLAEEKKLKWEFIPPYSPWMGGAHERMIKELKRAIEFTVKKKKLSKIEFNIAIQEAAHRINCRPLTANSIDSEDQPVLTPHLLAKHRDGWPLLPSRTKCEYDNSDTNDRLIYHRGRAIADEITSRFMKEWLPMITRQCKWFKNVPDFKKGDLVLLVDPGKTRYAWPRAKVCETYAGRDGRVRILDVQLPNGEVIKRYSAQRAAKIDIQKRSVDNQAIESNETNLLKNSA</sequence>
<comment type="caution">
    <text evidence="3">The sequence shown here is derived from an EMBL/GenBank/DDBJ whole genome shotgun (WGS) entry which is preliminary data.</text>
</comment>
<dbReference type="GO" id="GO:0042575">
    <property type="term" value="C:DNA polymerase complex"/>
    <property type="evidence" value="ECO:0007669"/>
    <property type="project" value="UniProtKB-ARBA"/>
</dbReference>
<feature type="region of interest" description="Disordered" evidence="1">
    <location>
        <begin position="209"/>
        <end position="252"/>
    </location>
</feature>
<dbReference type="Proteomes" id="UP001107558">
    <property type="component" value="Chromosome 4"/>
</dbReference>
<evidence type="ECO:0000259" key="2">
    <source>
        <dbReference type="PROSITE" id="PS50994"/>
    </source>
</evidence>
<feature type="compositionally biased region" description="Polar residues" evidence="1">
    <location>
        <begin position="687"/>
        <end position="696"/>
    </location>
</feature>
<reference evidence="3" key="1">
    <citation type="submission" date="2021-03" db="EMBL/GenBank/DDBJ databases">
        <title>Chromosome level genome of the anhydrobiotic midge Polypedilum vanderplanki.</title>
        <authorList>
            <person name="Yoshida Y."/>
            <person name="Kikawada T."/>
            <person name="Gusev O."/>
        </authorList>
    </citation>
    <scope>NUCLEOTIDE SEQUENCE</scope>
    <source>
        <strain evidence="3">NIAS01</strain>
        <tissue evidence="3">Whole body or cell culture</tissue>
    </source>
</reference>
<accession>A0A9J6BCJ0</accession>
<organism evidence="3 4">
    <name type="scientific">Polypedilum vanderplanki</name>
    <name type="common">Sleeping chironomid midge</name>
    <dbReference type="NCBI Taxonomy" id="319348"/>
    <lineage>
        <taxon>Eukaryota</taxon>
        <taxon>Metazoa</taxon>
        <taxon>Ecdysozoa</taxon>
        <taxon>Arthropoda</taxon>
        <taxon>Hexapoda</taxon>
        <taxon>Insecta</taxon>
        <taxon>Pterygota</taxon>
        <taxon>Neoptera</taxon>
        <taxon>Endopterygota</taxon>
        <taxon>Diptera</taxon>
        <taxon>Nematocera</taxon>
        <taxon>Chironomoidea</taxon>
        <taxon>Chironomidae</taxon>
        <taxon>Chironominae</taxon>
        <taxon>Polypedilum</taxon>
        <taxon>Polypedilum</taxon>
    </lineage>
</organism>
<dbReference type="SUPFAM" id="SSF53098">
    <property type="entry name" value="Ribonuclease H-like"/>
    <property type="match status" value="1"/>
</dbReference>
<dbReference type="GO" id="GO:0071897">
    <property type="term" value="P:DNA biosynthetic process"/>
    <property type="evidence" value="ECO:0007669"/>
    <property type="project" value="UniProtKB-ARBA"/>
</dbReference>
<dbReference type="InterPro" id="IPR008042">
    <property type="entry name" value="Retrotrans_Pao"/>
</dbReference>
<dbReference type="InterPro" id="IPR043502">
    <property type="entry name" value="DNA/RNA_pol_sf"/>
</dbReference>
<evidence type="ECO:0000313" key="3">
    <source>
        <dbReference type="EMBL" id="KAG5667367.1"/>
    </source>
</evidence>
<evidence type="ECO:0000256" key="1">
    <source>
        <dbReference type="SAM" id="MobiDB-lite"/>
    </source>
</evidence>
<dbReference type="InterPro" id="IPR043128">
    <property type="entry name" value="Rev_trsase/Diguanyl_cyclase"/>
</dbReference>
<dbReference type="EMBL" id="JADBJN010000004">
    <property type="protein sequence ID" value="KAG5667367.1"/>
    <property type="molecule type" value="Genomic_DNA"/>
</dbReference>
<dbReference type="InterPro" id="IPR040676">
    <property type="entry name" value="DUF5641"/>
</dbReference>
<dbReference type="InterPro" id="IPR001584">
    <property type="entry name" value="Integrase_cat-core"/>
</dbReference>
<dbReference type="Pfam" id="PF05380">
    <property type="entry name" value="Peptidase_A17"/>
    <property type="match status" value="1"/>
</dbReference>
<dbReference type="Gene3D" id="3.30.70.270">
    <property type="match status" value="1"/>
</dbReference>
<dbReference type="SUPFAM" id="SSF56672">
    <property type="entry name" value="DNA/RNA polymerases"/>
    <property type="match status" value="1"/>
</dbReference>
<dbReference type="PROSITE" id="PS50994">
    <property type="entry name" value="INTEGRASE"/>
    <property type="match status" value="1"/>
</dbReference>
<dbReference type="InterPro" id="IPR036397">
    <property type="entry name" value="RNaseH_sf"/>
</dbReference>
<name>A0A9J6BCJ0_POLVA</name>
<dbReference type="PANTHER" id="PTHR47331:SF4">
    <property type="entry name" value="PEPTIDASE S1 DOMAIN-CONTAINING PROTEIN"/>
    <property type="match status" value="1"/>
</dbReference>
<dbReference type="Gene3D" id="3.10.10.10">
    <property type="entry name" value="HIV Type 1 Reverse Transcriptase, subunit A, domain 1"/>
    <property type="match status" value="1"/>
</dbReference>
<dbReference type="InterPro" id="IPR011011">
    <property type="entry name" value="Znf_FYVE_PHD"/>
</dbReference>
<dbReference type="InterPro" id="IPR000477">
    <property type="entry name" value="RT_dom"/>
</dbReference>
<proteinExistence type="predicted"/>